<evidence type="ECO:0000256" key="1">
    <source>
        <dbReference type="SAM" id="MobiDB-lite"/>
    </source>
</evidence>
<accession>A0A3B1AN60</accession>
<proteinExistence type="predicted"/>
<reference evidence="2" key="1">
    <citation type="submission" date="2018-06" db="EMBL/GenBank/DDBJ databases">
        <authorList>
            <person name="Zhirakovskaya E."/>
        </authorList>
    </citation>
    <scope>NUCLEOTIDE SEQUENCE</scope>
</reference>
<feature type="region of interest" description="Disordered" evidence="1">
    <location>
        <begin position="31"/>
        <end position="55"/>
    </location>
</feature>
<protein>
    <submittedName>
        <fullName evidence="2">Uncharacterized protein</fullName>
    </submittedName>
</protein>
<dbReference type="EMBL" id="UOFT01000036">
    <property type="protein sequence ID" value="VAW94126.1"/>
    <property type="molecule type" value="Genomic_DNA"/>
</dbReference>
<dbReference type="AlphaFoldDB" id="A0A3B1AN60"/>
<sequence length="746" mass="82854">MNFVTRFFTINLLALTLTACGGGEGSGGIDEGINANSSGQSNTNQNNTNQNNSTNSQAITTAYSNVKSDMTACFGCHSAGGIAGSTNLILDINNDSFTLDALKNYSGTFGRNTLLSKTIGQPFHAGGNVFGSRTSQAYLNLEQLLILLETSQQSGQSGNLAFTIESPSQTFRRASLYLTGTIPNRGQVLSLQNASDETLRNQILSLMNGEGFKNFLKNGANARLNSRHLITSGNGAAFYNKYYLANASNTERRSVVRRDLAEEPLEIIANVVMNDRPYSEILIANYTMVSQYTDESYNTGLNLASGEWREAQNRGQDIKTSSTFFRDATGASRITDFPHAGVLSTWAYLSKYPTTATNRNRERARWTMQHFLGFNIEKSATRAISISDVADEVNPTMNNPACSVCHQTMDPIAGAFKFFHERVGYKANGTDSLDRRYRSRNPGVDWYQNMRPAGYGSNQVPSGADPLQWLAQRMVEDNRFAIGAVKFWWFAVFGEDVLDESAPQAQLDAQAALITSLANNFRQNLNLKQLLADMMMTNTFRASKKIDAGLDDNLLSVHMGARRLLTGYELKQKTESLTGLIWGRTRPSLEREYKLLYGGADDVTIERRATDMSSMMYRVAERHAYNMGCAAVLLDFSVPQSQRRLFTEVENNSLNETAIRNQIVVLYERMLNRPVTINSTEVNQAYQLFLDLRQARINLGGSTRINEGVRCDNRLDGGSLNDTSLVLSPWRGMIIAMMTDPDYLYE</sequence>
<evidence type="ECO:0000313" key="2">
    <source>
        <dbReference type="EMBL" id="VAW94126.1"/>
    </source>
</evidence>
<name>A0A3B1AN60_9ZZZZ</name>
<dbReference type="PROSITE" id="PS51257">
    <property type="entry name" value="PROKAR_LIPOPROTEIN"/>
    <property type="match status" value="1"/>
</dbReference>
<gene>
    <name evidence="2" type="ORF">MNBD_GAMMA23-2179</name>
</gene>
<organism evidence="2">
    <name type="scientific">hydrothermal vent metagenome</name>
    <dbReference type="NCBI Taxonomy" id="652676"/>
    <lineage>
        <taxon>unclassified sequences</taxon>
        <taxon>metagenomes</taxon>
        <taxon>ecological metagenomes</taxon>
    </lineage>
</organism>